<dbReference type="AlphaFoldDB" id="A0A5C6QHB9"/>
<dbReference type="PROSITE" id="PS50887">
    <property type="entry name" value="GGDEF"/>
    <property type="match status" value="1"/>
</dbReference>
<evidence type="ECO:0000313" key="14">
    <source>
        <dbReference type="Proteomes" id="UP000321917"/>
    </source>
</evidence>
<dbReference type="GO" id="GO:1902201">
    <property type="term" value="P:negative regulation of bacterial-type flagellum-dependent cell motility"/>
    <property type="evidence" value="ECO:0007669"/>
    <property type="project" value="TreeGrafter"/>
</dbReference>
<dbReference type="EMBL" id="VOLR01000013">
    <property type="protein sequence ID" value="TWX59193.1"/>
    <property type="molecule type" value="Genomic_DNA"/>
</dbReference>
<feature type="domain" description="Response regulatory" evidence="8">
    <location>
        <begin position="8"/>
        <end position="124"/>
    </location>
</feature>
<keyword evidence="13" id="KW-1185">Reference proteome</keyword>
<dbReference type="SUPFAM" id="SSF47226">
    <property type="entry name" value="Histidine-containing phosphotransfer domain, HPT domain"/>
    <property type="match status" value="1"/>
</dbReference>
<dbReference type="GO" id="GO:0043709">
    <property type="term" value="P:cell adhesion involved in single-species biofilm formation"/>
    <property type="evidence" value="ECO:0007669"/>
    <property type="project" value="TreeGrafter"/>
</dbReference>
<evidence type="ECO:0000256" key="6">
    <source>
        <dbReference type="PROSITE-ProRule" id="PRU00169"/>
    </source>
</evidence>
<gene>
    <name evidence="11" type="ORF">ESZ26_10805</name>
    <name evidence="12" type="ORF">ESZ27_07740</name>
</gene>
<dbReference type="Proteomes" id="UP000321917">
    <property type="component" value="Unassembled WGS sequence"/>
</dbReference>
<dbReference type="CDD" id="cd01949">
    <property type="entry name" value="GGDEF"/>
    <property type="match status" value="1"/>
</dbReference>
<evidence type="ECO:0000256" key="2">
    <source>
        <dbReference type="ARBA" id="ARBA00012528"/>
    </source>
</evidence>
<evidence type="ECO:0000256" key="7">
    <source>
        <dbReference type="SAM" id="Coils"/>
    </source>
</evidence>
<evidence type="ECO:0000259" key="10">
    <source>
        <dbReference type="PROSITE" id="PS50894"/>
    </source>
</evidence>
<evidence type="ECO:0000256" key="1">
    <source>
        <dbReference type="ARBA" id="ARBA00001946"/>
    </source>
</evidence>
<comment type="caution">
    <text evidence="12">The sequence shown here is derived from an EMBL/GenBank/DDBJ whole genome shotgun (WGS) entry which is preliminary data.</text>
</comment>
<dbReference type="GO" id="GO:0004672">
    <property type="term" value="F:protein kinase activity"/>
    <property type="evidence" value="ECO:0007669"/>
    <property type="project" value="UniProtKB-ARBA"/>
</dbReference>
<dbReference type="Pfam" id="PF00072">
    <property type="entry name" value="Response_reg"/>
    <property type="match status" value="1"/>
</dbReference>
<feature type="domain" description="GGDEF" evidence="9">
    <location>
        <begin position="167"/>
        <end position="303"/>
    </location>
</feature>
<comment type="cofactor">
    <cofactor evidence="1">
        <name>Mg(2+)</name>
        <dbReference type="ChEBI" id="CHEBI:18420"/>
    </cofactor>
</comment>
<evidence type="ECO:0000313" key="13">
    <source>
        <dbReference type="Proteomes" id="UP000321525"/>
    </source>
</evidence>
<feature type="modified residue" description="4-aspartylphosphate" evidence="6">
    <location>
        <position position="57"/>
    </location>
</feature>
<evidence type="ECO:0000313" key="12">
    <source>
        <dbReference type="EMBL" id="TWX68221.1"/>
    </source>
</evidence>
<dbReference type="FunFam" id="3.30.70.270:FF:000001">
    <property type="entry name" value="Diguanylate cyclase domain protein"/>
    <property type="match status" value="1"/>
</dbReference>
<keyword evidence="6" id="KW-0597">Phosphoprotein</keyword>
<reference evidence="12 14" key="1">
    <citation type="submission" date="2019-07" db="EMBL/GenBank/DDBJ databases">
        <title>Genomes of sea-ice associated Colwellia species.</title>
        <authorList>
            <person name="Bowman J.P."/>
        </authorList>
    </citation>
    <scope>NUCLEOTIDE SEQUENCE [LARGE SCALE GENOMIC DNA]</scope>
    <source>
        <strain evidence="11 13">ACAM 607</strain>
        <strain evidence="12 14">IC036</strain>
    </source>
</reference>
<evidence type="ECO:0000313" key="11">
    <source>
        <dbReference type="EMBL" id="TWX59193.1"/>
    </source>
</evidence>
<dbReference type="InterPro" id="IPR001789">
    <property type="entry name" value="Sig_transdc_resp-reg_receiver"/>
</dbReference>
<dbReference type="InterPro" id="IPR000160">
    <property type="entry name" value="GGDEF_dom"/>
</dbReference>
<dbReference type="Proteomes" id="UP000321525">
    <property type="component" value="Unassembled WGS sequence"/>
</dbReference>
<evidence type="ECO:0000259" key="9">
    <source>
        <dbReference type="PROSITE" id="PS50887"/>
    </source>
</evidence>
<evidence type="ECO:0000256" key="3">
    <source>
        <dbReference type="ARBA" id="ARBA00023012"/>
    </source>
</evidence>
<protein>
    <recommendedName>
        <fullName evidence="2">diguanylate cyclase</fullName>
        <ecNumber evidence="2">2.7.7.65</ecNumber>
    </recommendedName>
</protein>
<feature type="coiled-coil region" evidence="7">
    <location>
        <begin position="229"/>
        <end position="256"/>
    </location>
</feature>
<dbReference type="RefSeq" id="WP_146799636.1">
    <property type="nucleotide sequence ID" value="NZ_VOLP01000013.1"/>
</dbReference>
<dbReference type="EC" id="2.7.7.65" evidence="2"/>
<dbReference type="GO" id="GO:0052621">
    <property type="term" value="F:diguanylate cyclase activity"/>
    <property type="evidence" value="ECO:0007669"/>
    <property type="project" value="UniProtKB-EC"/>
</dbReference>
<dbReference type="Pfam" id="PF01627">
    <property type="entry name" value="Hpt"/>
    <property type="match status" value="1"/>
</dbReference>
<dbReference type="CDD" id="cd17574">
    <property type="entry name" value="REC_OmpR"/>
    <property type="match status" value="1"/>
</dbReference>
<dbReference type="Pfam" id="PF00990">
    <property type="entry name" value="GGDEF"/>
    <property type="match status" value="1"/>
</dbReference>
<keyword evidence="3" id="KW-0902">Two-component regulatory system</keyword>
<keyword evidence="7" id="KW-0175">Coiled coil</keyword>
<dbReference type="SMART" id="SM00267">
    <property type="entry name" value="GGDEF"/>
    <property type="match status" value="1"/>
</dbReference>
<dbReference type="InterPro" id="IPR050469">
    <property type="entry name" value="Diguanylate_Cyclase"/>
</dbReference>
<dbReference type="SUPFAM" id="SSF52172">
    <property type="entry name" value="CheY-like"/>
    <property type="match status" value="1"/>
</dbReference>
<comment type="catalytic activity">
    <reaction evidence="4">
        <text>2 GTP = 3',3'-c-di-GMP + 2 diphosphate</text>
        <dbReference type="Rhea" id="RHEA:24898"/>
        <dbReference type="ChEBI" id="CHEBI:33019"/>
        <dbReference type="ChEBI" id="CHEBI:37565"/>
        <dbReference type="ChEBI" id="CHEBI:58805"/>
        <dbReference type="EC" id="2.7.7.65"/>
    </reaction>
</comment>
<dbReference type="Gene3D" id="3.40.50.2300">
    <property type="match status" value="1"/>
</dbReference>
<proteinExistence type="predicted"/>
<dbReference type="PROSITE" id="PS50110">
    <property type="entry name" value="RESPONSE_REGULATORY"/>
    <property type="match status" value="1"/>
</dbReference>
<dbReference type="InterPro" id="IPR043128">
    <property type="entry name" value="Rev_trsase/Diguanyl_cyclase"/>
</dbReference>
<sequence length="437" mass="48189">MDTKKKYNILAVDDAKDTLMLLEFDLGEEGYQVFTAESGEQALEVLEEQSIDLILLDMYMPGISGLEMLHKLKAHPIIFNTPVIMLSASDDEDQIVAALEFGADDYVTKPYIPKVLLARIRTSLRLLEKTLELESLAKTDFLTGIRNRGAFEDLASKAISQAKRSNHPLAVAMLDIDFFKAVNDNYGHDAGDKVLVEFADIICDCFRDNDIIGRVGGEEFAICMANTSAENALIACERLRERVARSEIQVDDSKDAKVSVTVSIGLSLGRGDEMSLEGLLKEADLSLYQAKHSGRNQVKLYQEINAVIADDIVDESPEISEDEYPGIDADIGIGNVLGDEDLFAEILVMFYEDHSKDSEKIQQAISSDDQPACKHLVHTLKGVSCSVGAMQLFELTKALDDAVSLEDKARYQQLYQPVAAELVKVLGGIEVRLSAQL</sequence>
<dbReference type="SUPFAM" id="SSF55073">
    <property type="entry name" value="Nucleotide cyclase"/>
    <property type="match status" value="1"/>
</dbReference>
<evidence type="ECO:0000259" key="8">
    <source>
        <dbReference type="PROSITE" id="PS50110"/>
    </source>
</evidence>
<dbReference type="Gene3D" id="1.20.120.160">
    <property type="entry name" value="HPT domain"/>
    <property type="match status" value="1"/>
</dbReference>
<dbReference type="SMART" id="SM00448">
    <property type="entry name" value="REC"/>
    <property type="match status" value="1"/>
</dbReference>
<dbReference type="PANTHER" id="PTHR45138:SF9">
    <property type="entry name" value="DIGUANYLATE CYCLASE DGCM-RELATED"/>
    <property type="match status" value="1"/>
</dbReference>
<evidence type="ECO:0000256" key="4">
    <source>
        <dbReference type="ARBA" id="ARBA00034247"/>
    </source>
</evidence>
<dbReference type="OrthoDB" id="9812260at2"/>
<evidence type="ECO:0000256" key="5">
    <source>
        <dbReference type="PROSITE-ProRule" id="PRU00110"/>
    </source>
</evidence>
<feature type="modified residue" description="Phosphohistidine" evidence="5">
    <location>
        <position position="378"/>
    </location>
</feature>
<dbReference type="GO" id="GO:0005886">
    <property type="term" value="C:plasma membrane"/>
    <property type="evidence" value="ECO:0007669"/>
    <property type="project" value="TreeGrafter"/>
</dbReference>
<name>A0A5C6QHB9_9GAMM</name>
<dbReference type="GO" id="GO:0000160">
    <property type="term" value="P:phosphorelay signal transduction system"/>
    <property type="evidence" value="ECO:0007669"/>
    <property type="project" value="UniProtKB-KW"/>
</dbReference>
<dbReference type="InterPro" id="IPR008207">
    <property type="entry name" value="Sig_transdc_His_kin_Hpt_dom"/>
</dbReference>
<dbReference type="InterPro" id="IPR011006">
    <property type="entry name" value="CheY-like_superfamily"/>
</dbReference>
<dbReference type="InterPro" id="IPR029787">
    <property type="entry name" value="Nucleotide_cyclase"/>
</dbReference>
<dbReference type="EMBL" id="VOLQ01000011">
    <property type="protein sequence ID" value="TWX68221.1"/>
    <property type="molecule type" value="Genomic_DNA"/>
</dbReference>
<dbReference type="InterPro" id="IPR036641">
    <property type="entry name" value="HPT_dom_sf"/>
</dbReference>
<feature type="domain" description="HPt" evidence="10">
    <location>
        <begin position="339"/>
        <end position="437"/>
    </location>
</feature>
<dbReference type="PANTHER" id="PTHR45138">
    <property type="entry name" value="REGULATORY COMPONENTS OF SENSORY TRANSDUCTION SYSTEM"/>
    <property type="match status" value="1"/>
</dbReference>
<dbReference type="NCBIfam" id="TIGR00254">
    <property type="entry name" value="GGDEF"/>
    <property type="match status" value="1"/>
</dbReference>
<dbReference type="PROSITE" id="PS50894">
    <property type="entry name" value="HPT"/>
    <property type="match status" value="1"/>
</dbReference>
<dbReference type="Gene3D" id="3.30.70.270">
    <property type="match status" value="1"/>
</dbReference>
<organism evidence="12 14">
    <name type="scientific">Colwellia hornerae</name>
    <dbReference type="NCBI Taxonomy" id="89402"/>
    <lineage>
        <taxon>Bacteria</taxon>
        <taxon>Pseudomonadati</taxon>
        <taxon>Pseudomonadota</taxon>
        <taxon>Gammaproteobacteria</taxon>
        <taxon>Alteromonadales</taxon>
        <taxon>Colwelliaceae</taxon>
        <taxon>Colwellia</taxon>
    </lineage>
</organism>
<accession>A0A5C6QHB9</accession>